<keyword evidence="3 6" id="KW-0436">Ligase</keyword>
<keyword evidence="1 3" id="KW-0210">Decarboxylase</keyword>
<dbReference type="GO" id="GO:0071513">
    <property type="term" value="C:phosphopantothenoylcysteine decarboxylase complex"/>
    <property type="evidence" value="ECO:0007669"/>
    <property type="project" value="TreeGrafter"/>
</dbReference>
<dbReference type="Pfam" id="PF02441">
    <property type="entry name" value="Flavoprotein"/>
    <property type="match status" value="1"/>
</dbReference>
<proteinExistence type="inferred from homology"/>
<dbReference type="InterPro" id="IPR003382">
    <property type="entry name" value="Flavoprotein"/>
</dbReference>
<dbReference type="EC" id="4.1.1.36" evidence="3"/>
<dbReference type="RefSeq" id="WP_166508212.1">
    <property type="nucleotide sequence ID" value="NZ_CP043026.1"/>
</dbReference>
<protein>
    <recommendedName>
        <fullName evidence="3">Coenzyme A biosynthesis bifunctional protein CoaBC</fullName>
        <ecNumber evidence="3">4.1.1.36</ecNumber>
        <ecNumber evidence="3">6.3.2.5</ecNumber>
    </recommendedName>
    <alternativeName>
        <fullName evidence="3">DNA/pantothenate metabolism flavoprotein</fullName>
    </alternativeName>
</protein>
<dbReference type="Gene3D" id="3.40.50.10300">
    <property type="entry name" value="CoaB-like"/>
    <property type="match status" value="1"/>
</dbReference>
<dbReference type="GO" id="GO:0015937">
    <property type="term" value="P:coenzyme A biosynthetic process"/>
    <property type="evidence" value="ECO:0007669"/>
    <property type="project" value="UniProtKB-UniPathway"/>
</dbReference>
<dbReference type="SUPFAM" id="SSF102645">
    <property type="entry name" value="CoaB-like"/>
    <property type="match status" value="1"/>
</dbReference>
<comment type="cofactor">
    <cofactor evidence="3">
        <name>FMN</name>
        <dbReference type="ChEBI" id="CHEBI:58210"/>
    </cofactor>
</comment>
<evidence type="ECO:0000313" key="6">
    <source>
        <dbReference type="EMBL" id="QEH61827.1"/>
    </source>
</evidence>
<keyword evidence="3" id="KW-0285">Flavoprotein</keyword>
<evidence type="ECO:0000256" key="2">
    <source>
        <dbReference type="ARBA" id="ARBA00023239"/>
    </source>
</evidence>
<comment type="similarity">
    <text evidence="3">In the N-terminal section; belongs to the HFCD (homo-oligomeric flavin containing Cys decarboxylase) superfamily.</text>
</comment>
<evidence type="ECO:0000313" key="7">
    <source>
        <dbReference type="Proteomes" id="UP000323144"/>
    </source>
</evidence>
<dbReference type="Pfam" id="PF04127">
    <property type="entry name" value="DFP"/>
    <property type="match status" value="1"/>
</dbReference>
<dbReference type="Proteomes" id="UP000323144">
    <property type="component" value="Chromosome"/>
</dbReference>
<evidence type="ECO:0000259" key="4">
    <source>
        <dbReference type="Pfam" id="PF02441"/>
    </source>
</evidence>
<keyword evidence="7" id="KW-1185">Reference proteome</keyword>
<reference evidence="6 7" key="1">
    <citation type="submission" date="2019-08" db="EMBL/GenBank/DDBJ databases">
        <title>Complete genome sequence of Spiroplasma chinense CCH (DSM 19755).</title>
        <authorList>
            <person name="Shen H.-Y."/>
            <person name="Lin Y.-C."/>
            <person name="Chou L."/>
            <person name="Kuo C.-H."/>
        </authorList>
    </citation>
    <scope>NUCLEOTIDE SEQUENCE [LARGE SCALE GENOMIC DNA]</scope>
    <source>
        <strain evidence="6 7">CCH</strain>
    </source>
</reference>
<dbReference type="InterPro" id="IPR036551">
    <property type="entry name" value="Flavin_trans-like"/>
</dbReference>
<dbReference type="AlphaFoldDB" id="A0A5B9Y6D9"/>
<dbReference type="UniPathway" id="UPA00241">
    <property type="reaction ID" value="UER00353"/>
</dbReference>
<organism evidence="6 7">
    <name type="scientific">Spiroplasma chinense</name>
    <dbReference type="NCBI Taxonomy" id="216932"/>
    <lineage>
        <taxon>Bacteria</taxon>
        <taxon>Bacillati</taxon>
        <taxon>Mycoplasmatota</taxon>
        <taxon>Mollicutes</taxon>
        <taxon>Entomoplasmatales</taxon>
        <taxon>Spiroplasmataceae</taxon>
        <taxon>Spiroplasma</taxon>
    </lineage>
</organism>
<dbReference type="GO" id="GO:0004632">
    <property type="term" value="F:phosphopantothenate--cysteine ligase activity"/>
    <property type="evidence" value="ECO:0007669"/>
    <property type="project" value="UniProtKB-EC"/>
</dbReference>
<comment type="function">
    <text evidence="3">Catalyzes two steps in the biosynthesis of coenzyme A. In the first step cysteine is conjugated to 4'-phosphopantothenate to form 4-phosphopantothenoylcysteine, in the latter compound is decarboxylated to form 4'-phosphopantotheine.</text>
</comment>
<dbReference type="GO" id="GO:0010181">
    <property type="term" value="F:FMN binding"/>
    <property type="evidence" value="ECO:0007669"/>
    <property type="project" value="InterPro"/>
</dbReference>
<dbReference type="InterPro" id="IPR007085">
    <property type="entry name" value="DNA/pantothenate-metab_flavo_C"/>
</dbReference>
<dbReference type="GO" id="GO:0004633">
    <property type="term" value="F:phosphopantothenoylcysteine decarboxylase activity"/>
    <property type="evidence" value="ECO:0007669"/>
    <property type="project" value="UniProtKB-EC"/>
</dbReference>
<feature type="domain" description="Flavoprotein" evidence="4">
    <location>
        <begin position="2"/>
        <end position="170"/>
    </location>
</feature>
<comment type="pathway">
    <text evidence="3">Cofactor biosynthesis; coenzyme A biosynthesis; CoA from (R)-pantothenate: step 2/5.</text>
</comment>
<dbReference type="GO" id="GO:0015941">
    <property type="term" value="P:pantothenate catabolic process"/>
    <property type="evidence" value="ECO:0007669"/>
    <property type="project" value="InterPro"/>
</dbReference>
<gene>
    <name evidence="6" type="primary">coaBC</name>
    <name evidence="6" type="ORF">SCHIN_v1c06300</name>
</gene>
<keyword evidence="2 3" id="KW-0456">Lyase</keyword>
<keyword evidence="3" id="KW-0288">FMN</keyword>
<comment type="pathway">
    <text evidence="3">Cofactor biosynthesis; coenzyme A biosynthesis; CoA from (R)-pantothenate: step 3/5.</text>
</comment>
<dbReference type="KEGG" id="schi:SCHIN_v1c06300"/>
<comment type="catalytic activity">
    <reaction evidence="3">
        <text>(R)-4'-phosphopantothenate + L-cysteine + CTP = N-[(R)-4-phosphopantothenoyl]-L-cysteine + CMP + diphosphate + H(+)</text>
        <dbReference type="Rhea" id="RHEA:19397"/>
        <dbReference type="ChEBI" id="CHEBI:10986"/>
        <dbReference type="ChEBI" id="CHEBI:15378"/>
        <dbReference type="ChEBI" id="CHEBI:33019"/>
        <dbReference type="ChEBI" id="CHEBI:35235"/>
        <dbReference type="ChEBI" id="CHEBI:37563"/>
        <dbReference type="ChEBI" id="CHEBI:59458"/>
        <dbReference type="ChEBI" id="CHEBI:60377"/>
        <dbReference type="EC" id="6.3.2.5"/>
    </reaction>
</comment>
<evidence type="ECO:0000256" key="3">
    <source>
        <dbReference type="RuleBase" id="RU364078"/>
    </source>
</evidence>
<comment type="similarity">
    <text evidence="3">In the C-terminal section; belongs to the PPC synthetase family.</text>
</comment>
<accession>A0A5B9Y6D9</accession>
<dbReference type="EC" id="6.3.2.5" evidence="3"/>
<name>A0A5B9Y6D9_9MOLU</name>
<dbReference type="EMBL" id="CP043026">
    <property type="protein sequence ID" value="QEH61827.1"/>
    <property type="molecule type" value="Genomic_DNA"/>
</dbReference>
<evidence type="ECO:0000256" key="1">
    <source>
        <dbReference type="ARBA" id="ARBA00022793"/>
    </source>
</evidence>
<dbReference type="InterPro" id="IPR035929">
    <property type="entry name" value="CoaB-like_sf"/>
</dbReference>
<evidence type="ECO:0000259" key="5">
    <source>
        <dbReference type="Pfam" id="PF04127"/>
    </source>
</evidence>
<dbReference type="SUPFAM" id="SSF52507">
    <property type="entry name" value="Homo-oligomeric flavin-containing Cys decarboxylases, HFCD"/>
    <property type="match status" value="1"/>
</dbReference>
<sequence length="390" mass="44331">MKTINLIVTGGIAASKSKDLYDLLVKKYNVNLVLSENSQKFVKFDGIDRFDTIFEQEFYDRHTTGDHIKIALESDLSIVYPATYNYIGKIANGLANDIESLIFASSPSPFLLFPSMNFNMYANPILKQNKDKLLGLSKVEWIEPKVGKMASGHVGIGRALEPEEVVDYVENYLMGFEKFNNKKLLLNFGRTRSYIDKVRYITNASSGKMGMSLRDVSKNHFQEIQTVFGDTDFINVENEFNHYADTNPKMLEEMKKYFNQSDIVICSAALYDFEVKNQVDKKIEKRSMDKDNLSIELTGAIDVLYELGKIKTNQYLVGFSLANDFNLDKAFLKMKEKNMDMLVLNLTSALGSDNNEIKILTSKDNKVIDVNASLKNQIAKEILKAIHNEI</sequence>
<dbReference type="Gene3D" id="3.40.50.1950">
    <property type="entry name" value="Flavin prenyltransferase-like"/>
    <property type="match status" value="1"/>
</dbReference>
<dbReference type="InterPro" id="IPR005252">
    <property type="entry name" value="CoaBC"/>
</dbReference>
<dbReference type="PANTHER" id="PTHR14359">
    <property type="entry name" value="HOMO-OLIGOMERIC FLAVIN CONTAINING CYS DECARBOXYLASE FAMILY"/>
    <property type="match status" value="1"/>
</dbReference>
<feature type="domain" description="DNA/pantothenate metabolism flavoprotein C-terminal" evidence="5">
    <location>
        <begin position="180"/>
        <end position="387"/>
    </location>
</feature>
<dbReference type="PANTHER" id="PTHR14359:SF6">
    <property type="entry name" value="PHOSPHOPANTOTHENOYLCYSTEINE DECARBOXYLASE"/>
    <property type="match status" value="1"/>
</dbReference>
<dbReference type="NCBIfam" id="TIGR00521">
    <property type="entry name" value="coaBC_dfp"/>
    <property type="match status" value="1"/>
</dbReference>
<comment type="catalytic activity">
    <reaction evidence="3">
        <text>N-[(R)-4-phosphopantothenoyl]-L-cysteine + H(+) = (R)-4'-phosphopantetheine + CO2</text>
        <dbReference type="Rhea" id="RHEA:16793"/>
        <dbReference type="ChEBI" id="CHEBI:15378"/>
        <dbReference type="ChEBI" id="CHEBI:16526"/>
        <dbReference type="ChEBI" id="CHEBI:59458"/>
        <dbReference type="ChEBI" id="CHEBI:61723"/>
        <dbReference type="EC" id="4.1.1.36"/>
    </reaction>
</comment>